<dbReference type="EMBL" id="JAULBC010000009">
    <property type="protein sequence ID" value="MEX6690641.1"/>
    <property type="molecule type" value="Genomic_DNA"/>
</dbReference>
<comment type="caution">
    <text evidence="4">The sequence shown here is derived from an EMBL/GenBank/DDBJ whole genome shotgun (WGS) entry which is preliminary data.</text>
</comment>
<keyword evidence="1 2" id="KW-0238">DNA-binding</keyword>
<dbReference type="InterPro" id="IPR023772">
    <property type="entry name" value="DNA-bd_HTH_TetR-type_CS"/>
</dbReference>
<dbReference type="PROSITE" id="PS01081">
    <property type="entry name" value="HTH_TETR_1"/>
    <property type="match status" value="1"/>
</dbReference>
<dbReference type="Proteomes" id="UP001560573">
    <property type="component" value="Unassembled WGS sequence"/>
</dbReference>
<feature type="DNA-binding region" description="H-T-H motif" evidence="2">
    <location>
        <begin position="26"/>
        <end position="45"/>
    </location>
</feature>
<reference evidence="4 5" key="1">
    <citation type="submission" date="2023-07" db="EMBL/GenBank/DDBJ databases">
        <authorList>
            <person name="Lian W.-H."/>
        </authorList>
    </citation>
    <scope>NUCLEOTIDE SEQUENCE [LARGE SCALE GENOMIC DNA]</scope>
    <source>
        <strain evidence="4 5">SYSU DXS3180</strain>
    </source>
</reference>
<dbReference type="InterPro" id="IPR050109">
    <property type="entry name" value="HTH-type_TetR-like_transc_reg"/>
</dbReference>
<evidence type="ECO:0000256" key="1">
    <source>
        <dbReference type="ARBA" id="ARBA00023125"/>
    </source>
</evidence>
<dbReference type="PANTHER" id="PTHR30328:SF54">
    <property type="entry name" value="HTH-TYPE TRANSCRIPTIONAL REPRESSOR SCO4008"/>
    <property type="match status" value="1"/>
</dbReference>
<protein>
    <submittedName>
        <fullName evidence="4">TetR family transcriptional regulator</fullName>
    </submittedName>
</protein>
<dbReference type="SUPFAM" id="SSF48498">
    <property type="entry name" value="Tetracyclin repressor-like, C-terminal domain"/>
    <property type="match status" value="1"/>
</dbReference>
<organism evidence="4 5">
    <name type="scientific">Danxiaibacter flavus</name>
    <dbReference type="NCBI Taxonomy" id="3049108"/>
    <lineage>
        <taxon>Bacteria</taxon>
        <taxon>Pseudomonadati</taxon>
        <taxon>Bacteroidota</taxon>
        <taxon>Chitinophagia</taxon>
        <taxon>Chitinophagales</taxon>
        <taxon>Chitinophagaceae</taxon>
        <taxon>Danxiaibacter</taxon>
    </lineage>
</organism>
<evidence type="ECO:0000256" key="2">
    <source>
        <dbReference type="PROSITE-ProRule" id="PRU00335"/>
    </source>
</evidence>
<dbReference type="Pfam" id="PF00440">
    <property type="entry name" value="TetR_N"/>
    <property type="match status" value="1"/>
</dbReference>
<sequence>MNAEKKEQIMNAAVELFAVKGFEGTSVRELASKAGVNLAMINYYFGSKEKLFENIVECKAVNTREELEEIAKDKELDEIGKIDKMVDNYVRRLFCNRYFHRVIHHELMLNQREELQNIIVTKLFPNSNIIKGVLEDGIKKGVFKKVDIELTIASLVGTVNQVLLSKKFCNKMMSKPENYVPYDDEKFIKRVSDHIKSLMRSHILK</sequence>
<accession>A0ABV3ZL74</accession>
<proteinExistence type="predicted"/>
<dbReference type="Gene3D" id="1.10.357.10">
    <property type="entry name" value="Tetracycline Repressor, domain 2"/>
    <property type="match status" value="1"/>
</dbReference>
<evidence type="ECO:0000313" key="4">
    <source>
        <dbReference type="EMBL" id="MEX6690641.1"/>
    </source>
</evidence>
<dbReference type="SUPFAM" id="SSF46689">
    <property type="entry name" value="Homeodomain-like"/>
    <property type="match status" value="1"/>
</dbReference>
<name>A0ABV3ZL74_9BACT</name>
<dbReference type="InterPro" id="IPR036271">
    <property type="entry name" value="Tet_transcr_reg_TetR-rel_C_sf"/>
</dbReference>
<feature type="domain" description="HTH tetR-type" evidence="3">
    <location>
        <begin position="3"/>
        <end position="63"/>
    </location>
</feature>
<evidence type="ECO:0000259" key="3">
    <source>
        <dbReference type="PROSITE" id="PS50977"/>
    </source>
</evidence>
<keyword evidence="5" id="KW-1185">Reference proteome</keyword>
<gene>
    <name evidence="4" type="ORF">QTN47_24250</name>
</gene>
<evidence type="ECO:0000313" key="5">
    <source>
        <dbReference type="Proteomes" id="UP001560573"/>
    </source>
</evidence>
<dbReference type="PANTHER" id="PTHR30328">
    <property type="entry name" value="TRANSCRIPTIONAL REPRESSOR"/>
    <property type="match status" value="1"/>
</dbReference>
<dbReference type="InterPro" id="IPR001647">
    <property type="entry name" value="HTH_TetR"/>
</dbReference>
<dbReference type="RefSeq" id="WP_369332052.1">
    <property type="nucleotide sequence ID" value="NZ_JAULBC010000009.1"/>
</dbReference>
<dbReference type="PROSITE" id="PS50977">
    <property type="entry name" value="HTH_TETR_2"/>
    <property type="match status" value="1"/>
</dbReference>
<dbReference type="InterPro" id="IPR009057">
    <property type="entry name" value="Homeodomain-like_sf"/>
</dbReference>
<dbReference type="PRINTS" id="PR00455">
    <property type="entry name" value="HTHTETR"/>
</dbReference>